<dbReference type="InterPro" id="IPR044704">
    <property type="entry name" value="UGlyAH_cupin_N"/>
</dbReference>
<dbReference type="GO" id="GO:0071522">
    <property type="term" value="F:ureidoglycine aminohydrolase activity"/>
    <property type="evidence" value="ECO:0007669"/>
    <property type="project" value="UniProtKB-EC"/>
</dbReference>
<organism evidence="2 3">
    <name type="scientific">Neoroseomonas terrae</name>
    <dbReference type="NCBI Taxonomy" id="424799"/>
    <lineage>
        <taxon>Bacteria</taxon>
        <taxon>Pseudomonadati</taxon>
        <taxon>Pseudomonadota</taxon>
        <taxon>Alphaproteobacteria</taxon>
        <taxon>Acetobacterales</taxon>
        <taxon>Acetobacteraceae</taxon>
        <taxon>Neoroseomonas</taxon>
    </lineage>
</organism>
<dbReference type="InterPro" id="IPR013096">
    <property type="entry name" value="Cupin_2"/>
</dbReference>
<dbReference type="CDD" id="cd02211">
    <property type="entry name" value="cupin_UGlyAH_N"/>
    <property type="match status" value="1"/>
</dbReference>
<dbReference type="InterPro" id="IPR044697">
    <property type="entry name" value="UGlyAH_cupin_C"/>
</dbReference>
<accession>A0ABS5EQC6</accession>
<reference evidence="3" key="1">
    <citation type="journal article" date="2021" name="Syst. Appl. Microbiol.">
        <title>Roseomonas hellenica sp. nov., isolated from roots of wild-growing Alkanna tinctoria.</title>
        <authorList>
            <person name="Rat A."/>
            <person name="Naranjo H.D."/>
            <person name="Lebbe L."/>
            <person name="Cnockaert M."/>
            <person name="Krigas N."/>
            <person name="Grigoriadou K."/>
            <person name="Maloupa E."/>
            <person name="Willems A."/>
        </authorList>
    </citation>
    <scope>NUCLEOTIDE SEQUENCE [LARGE SCALE GENOMIC DNA]</scope>
    <source>
        <strain evidence="3">LMG 31159</strain>
    </source>
</reference>
<proteinExistence type="predicted"/>
<comment type="caution">
    <text evidence="2">The sequence shown here is derived from an EMBL/GenBank/DDBJ whole genome shotgun (WGS) entry which is preliminary data.</text>
</comment>
<dbReference type="EMBL" id="JAAEDI010000042">
    <property type="protein sequence ID" value="MBR0653197.1"/>
    <property type="molecule type" value="Genomic_DNA"/>
</dbReference>
<dbReference type="EC" id="3.5.3.26" evidence="2"/>
<dbReference type="CDD" id="cd02212">
    <property type="entry name" value="cupin_UGlyAH_C"/>
    <property type="match status" value="1"/>
</dbReference>
<evidence type="ECO:0000313" key="3">
    <source>
        <dbReference type="Proteomes" id="UP000698752"/>
    </source>
</evidence>
<dbReference type="InterPro" id="IPR011051">
    <property type="entry name" value="RmlC_Cupin_sf"/>
</dbReference>
<dbReference type="NCBIfam" id="TIGR03214">
    <property type="entry name" value="ura-cupin"/>
    <property type="match status" value="1"/>
</dbReference>
<feature type="domain" description="Cupin type-2" evidence="1">
    <location>
        <begin position="66"/>
        <end position="133"/>
    </location>
</feature>
<protein>
    <submittedName>
        <fullName evidence="2">(S)-ureidoglycine aminohydrolase</fullName>
        <ecNumber evidence="2">3.5.3.26</ecNumber>
    </submittedName>
</protein>
<name>A0ABS5EQC6_9PROT</name>
<dbReference type="InterPro" id="IPR014710">
    <property type="entry name" value="RmlC-like_jellyroll"/>
</dbReference>
<evidence type="ECO:0000313" key="2">
    <source>
        <dbReference type="EMBL" id="MBR0653197.1"/>
    </source>
</evidence>
<dbReference type="PANTHER" id="PTHR34571:SF1">
    <property type="entry name" value="(S)-UREIDOGLYCINE AMINOHYDROLASE"/>
    <property type="match status" value="1"/>
</dbReference>
<dbReference type="PANTHER" id="PTHR34571">
    <property type="entry name" value="(S)-UREIDOGLYCINE AMINOHYDROLASE"/>
    <property type="match status" value="1"/>
</dbReference>
<evidence type="ECO:0000259" key="1">
    <source>
        <dbReference type="Pfam" id="PF07883"/>
    </source>
</evidence>
<keyword evidence="2" id="KW-0378">Hydrolase</keyword>
<dbReference type="SUPFAM" id="SSF51182">
    <property type="entry name" value="RmlC-like cupins"/>
    <property type="match status" value="1"/>
</dbReference>
<keyword evidence="3" id="KW-1185">Reference proteome</keyword>
<dbReference type="RefSeq" id="WP_211871903.1">
    <property type="nucleotide sequence ID" value="NZ_JAAEDI010000042.1"/>
</dbReference>
<dbReference type="Gene3D" id="2.60.120.10">
    <property type="entry name" value="Jelly Rolls"/>
    <property type="match status" value="2"/>
</dbReference>
<dbReference type="InterPro" id="IPR017627">
    <property type="entry name" value="UGHY"/>
</dbReference>
<dbReference type="Pfam" id="PF07883">
    <property type="entry name" value="Cupin_2"/>
    <property type="match status" value="1"/>
</dbReference>
<dbReference type="Proteomes" id="UP000698752">
    <property type="component" value="Unassembled WGS sequence"/>
</dbReference>
<gene>
    <name evidence="2" type="ORF">GXW78_26315</name>
</gene>
<sequence>MHPRDLTLPPGRLLPGAVGHNRGVVRPNYAFLPPEGVLKSRLPQYEATDVRFLAAPSLGARFAQFVLEIAPGGGTRASIAEPGIQHFYFVLSGSAILQVDGRAEEKDRGGFLYAPPGMPIEIRNQGQVPARVLGLRKRYEAIGLPPPSAILSHQRDVPRTNHTGLAGRGFQHLLPFGDLAFDFEMNLMWFGPGTFFPAIETHIMEHGLYMLQGQGLYLLGTEWHEIWADDFIWMGAYCPQQFYPTGPDEAAYLLYKDVNRDVAL</sequence>